<sequence length="98" mass="11256">MCDIKLGDIFTVVCEGCPLTNFKIVVAPQTKSFEAEKYCLMCLETDRCASYVHDDIEKVYEWLRFVNEGAQIVHKHGMKLIYAPDHKWSLMIKGVITV</sequence>
<dbReference type="EMBL" id="AODM01000018">
    <property type="protein sequence ID" value="EUJ59185.1"/>
    <property type="molecule type" value="Genomic_DNA"/>
</dbReference>
<proteinExistence type="predicted"/>
<dbReference type="AlphaFoldDB" id="W7DND3"/>
<accession>W7DND3</accession>
<organism evidence="1 2">
    <name type="scientific">Listeria fleischmannii FSL S10-1203</name>
    <dbReference type="NCBI Taxonomy" id="1265822"/>
    <lineage>
        <taxon>Bacteria</taxon>
        <taxon>Bacillati</taxon>
        <taxon>Bacillota</taxon>
        <taxon>Bacilli</taxon>
        <taxon>Bacillales</taxon>
        <taxon>Listeriaceae</taxon>
        <taxon>Listeria</taxon>
    </lineage>
</organism>
<dbReference type="Proteomes" id="UP000019241">
    <property type="component" value="Unassembled WGS sequence"/>
</dbReference>
<reference evidence="1 2" key="1">
    <citation type="submission" date="2012-12" db="EMBL/GenBank/DDBJ databases">
        <title>Novel taxa of Listeriaceae from agricultural environments in the United States.</title>
        <authorList>
            <person name="den Bakker H.C."/>
            <person name="Allred A."/>
            <person name="Warchocki S."/>
            <person name="Wright E.M."/>
            <person name="Burrell A."/>
            <person name="Nightingale K.K."/>
            <person name="Kephart D."/>
            <person name="Wiedmann M."/>
        </authorList>
    </citation>
    <scope>NUCLEOTIDE SEQUENCE [LARGE SCALE GENOMIC DNA]</scope>
    <source>
        <strain evidence="1 2">FSL S10-1203</strain>
    </source>
</reference>
<dbReference type="PATRIC" id="fig|1265822.4.peg.1203"/>
<evidence type="ECO:0000313" key="1">
    <source>
        <dbReference type="EMBL" id="EUJ59185.1"/>
    </source>
</evidence>
<evidence type="ECO:0000313" key="2">
    <source>
        <dbReference type="Proteomes" id="UP000019241"/>
    </source>
</evidence>
<gene>
    <name evidence="1" type="ORF">MCOL2_05920</name>
</gene>
<name>W7DND3_9LIST</name>
<protein>
    <submittedName>
        <fullName evidence="1">Uncharacterized protein</fullName>
    </submittedName>
</protein>
<comment type="caution">
    <text evidence="1">The sequence shown here is derived from an EMBL/GenBank/DDBJ whole genome shotgun (WGS) entry which is preliminary data.</text>
</comment>